<dbReference type="EMBL" id="CP013050">
    <property type="protein sequence ID" value="ALM76446.1"/>
    <property type="molecule type" value="Genomic_DNA"/>
</dbReference>
<keyword evidence="1" id="KW-0812">Transmembrane</keyword>
<gene>
    <name evidence="2" type="ORF">TBCH5v1_2557</name>
</gene>
<evidence type="ECO:0000313" key="3">
    <source>
        <dbReference type="Proteomes" id="UP000066042"/>
    </source>
</evidence>
<feature type="transmembrane region" description="Helical" evidence="1">
    <location>
        <begin position="7"/>
        <end position="25"/>
    </location>
</feature>
<evidence type="ECO:0000313" key="2">
    <source>
        <dbReference type="EMBL" id="ALM76446.1"/>
    </source>
</evidence>
<dbReference type="PATRIC" id="fig|55802.8.peg.2542"/>
<dbReference type="GeneID" id="26137766"/>
<feature type="transmembrane region" description="Helical" evidence="1">
    <location>
        <begin position="68"/>
        <end position="87"/>
    </location>
</feature>
<accession>A0A0S1XFF4</accession>
<dbReference type="Proteomes" id="UP000066042">
    <property type="component" value="Chromosome"/>
</dbReference>
<dbReference type="OMA" id="FFWLYFT"/>
<sequence length="107" mass="11921">MRVESKVSLVIYAMGALGGIISGVLSANANLGYIAGLLLYLLTPKVIKATIKDLPGELQDDNVLLRKSFWGFLLFWFYFTILVYNIVLPQQPVFYSNQSLLYNATKG</sequence>
<dbReference type="AlphaFoldDB" id="A0A0S1XFF4"/>
<name>A0A0S1XFF4_THEBA</name>
<organism evidence="2 3">
    <name type="scientific">Thermococcus barophilus</name>
    <dbReference type="NCBI Taxonomy" id="55802"/>
    <lineage>
        <taxon>Archaea</taxon>
        <taxon>Methanobacteriati</taxon>
        <taxon>Methanobacteriota</taxon>
        <taxon>Thermococci</taxon>
        <taxon>Thermococcales</taxon>
        <taxon>Thermococcaceae</taxon>
        <taxon>Thermococcus</taxon>
    </lineage>
</organism>
<keyword evidence="1" id="KW-0472">Membrane</keyword>
<dbReference type="STRING" id="55802.TBCH5v1_2557"/>
<reference evidence="2 3" key="1">
    <citation type="journal article" date="2016" name="Genome Announc.">
        <title>Complete genome sequence of the hyperthermophilic and piezophilic archaeon Thermococcus barophilus Ch5, capable of growth at the expense of hydrogenogenesis from carbon monoxide and formate.</title>
        <authorList>
            <person name="Oger P."/>
            <person name="Sokolova T.G."/>
            <person name="Kozhevnikova D.A."/>
            <person name="Taranov E.A."/>
            <person name="Vannier P."/>
            <person name="Lee H.S."/>
            <person name="Kwon K.K."/>
            <person name="Kang S.G."/>
            <person name="Lee J.H."/>
            <person name="Bonch-Osmolovskaya E.A."/>
            <person name="Lebedinsky A.V."/>
        </authorList>
    </citation>
    <scope>NUCLEOTIDE SEQUENCE [LARGE SCALE GENOMIC DNA]</scope>
    <source>
        <strain evidence="3">Ch5</strain>
    </source>
</reference>
<evidence type="ECO:0000256" key="1">
    <source>
        <dbReference type="SAM" id="Phobius"/>
    </source>
</evidence>
<keyword evidence="1" id="KW-1133">Transmembrane helix</keyword>
<dbReference type="RefSeq" id="WP_013468441.1">
    <property type="nucleotide sequence ID" value="NZ_CP013050.1"/>
</dbReference>
<proteinExistence type="predicted"/>
<protein>
    <submittedName>
        <fullName evidence="2">Uncharacterized protein</fullName>
    </submittedName>
</protein>